<reference evidence="7" key="3">
    <citation type="submission" date="2022-06" db="UniProtKB">
        <authorList>
            <consortium name="EnsemblMetazoa"/>
        </authorList>
    </citation>
    <scope>IDENTIFICATION</scope>
    <source>
        <strain evidence="7">p50T (Dazao)</strain>
    </source>
</reference>
<dbReference type="HOGENOM" id="CLU_059988_2_1_1"/>
<dbReference type="SUPFAM" id="SSF51419">
    <property type="entry name" value="PLP-binding barrel"/>
    <property type="match status" value="1"/>
</dbReference>
<organism evidence="6">
    <name type="scientific">Bombyx mori</name>
    <name type="common">Silk moth</name>
    <dbReference type="NCBI Taxonomy" id="7091"/>
    <lineage>
        <taxon>Eukaryota</taxon>
        <taxon>Metazoa</taxon>
        <taxon>Ecdysozoa</taxon>
        <taxon>Arthropoda</taxon>
        <taxon>Hexapoda</taxon>
        <taxon>Insecta</taxon>
        <taxon>Pterygota</taxon>
        <taxon>Neoptera</taxon>
        <taxon>Endopterygota</taxon>
        <taxon>Lepidoptera</taxon>
        <taxon>Glossata</taxon>
        <taxon>Ditrysia</taxon>
        <taxon>Bombycoidea</taxon>
        <taxon>Bombycidae</taxon>
        <taxon>Bombycinae</taxon>
        <taxon>Bombyx</taxon>
    </lineage>
</organism>
<evidence type="ECO:0000313" key="8">
    <source>
        <dbReference type="Proteomes" id="UP000005204"/>
    </source>
</evidence>
<dbReference type="InterPro" id="IPR001608">
    <property type="entry name" value="Ala_racemase_N"/>
</dbReference>
<dbReference type="Pfam" id="PF01168">
    <property type="entry name" value="Ala_racemase_N"/>
    <property type="match status" value="1"/>
</dbReference>
<dbReference type="FunFam" id="3.20.20.10:FF:000007">
    <property type="entry name" value="Pyridoxal phosphate homeostasis protein"/>
    <property type="match status" value="1"/>
</dbReference>
<dbReference type="PROSITE" id="PS01211">
    <property type="entry name" value="UPF0001"/>
    <property type="match status" value="1"/>
</dbReference>
<feature type="modified residue" description="N6-(pyridoxal phosphate)lysine" evidence="2 3">
    <location>
        <position position="53"/>
    </location>
</feature>
<feature type="domain" description="Alanine racemase N-terminal" evidence="5">
    <location>
        <begin position="45"/>
        <end position="258"/>
    </location>
</feature>
<gene>
    <name evidence="7" type="primary">693086</name>
</gene>
<keyword evidence="8" id="KW-1185">Reference proteome</keyword>
<evidence type="ECO:0000313" key="7">
    <source>
        <dbReference type="EnsemblMetazoa" id="NP_001040304.1"/>
    </source>
</evidence>
<dbReference type="CDD" id="cd06822">
    <property type="entry name" value="PLPDE_III_YBL036c_euk"/>
    <property type="match status" value="1"/>
</dbReference>
<evidence type="ECO:0000259" key="5">
    <source>
        <dbReference type="Pfam" id="PF01168"/>
    </source>
</evidence>
<dbReference type="EMBL" id="DQ311210">
    <property type="protein sequence ID" value="ABD36155.1"/>
    <property type="molecule type" value="mRNA"/>
</dbReference>
<dbReference type="AlphaFoldDB" id="Q2F662"/>
<dbReference type="PANTHER" id="PTHR10146:SF14">
    <property type="entry name" value="PYRIDOXAL PHOSPHATE HOMEOSTASIS PROTEIN"/>
    <property type="match status" value="1"/>
</dbReference>
<protein>
    <recommendedName>
        <fullName evidence="2">Pyridoxal phosphate homeostasis protein</fullName>
        <shortName evidence="2">PLP homeostasis protein</shortName>
    </recommendedName>
</protein>
<dbReference type="Proteomes" id="UP000005204">
    <property type="component" value="Unassembled WGS sequence"/>
</dbReference>
<sequence length="262" mass="29406">MRIIKSSVMTSEVDAKVDIMYGLKTVLSQIEIAVARRSKDLPQIAPRLVAVSKIKPVELIVEAYNAGQRHFGENYVNELSDKASDPLILEKCKDIKWHFIGHLQTNKINKLLGSPGLFMVETVDSEKLADNLNKQWLKYRKEKERLRVMVQVNTSGEQAKSGLEPLETTKAVEHILENCPNLDFQGLMTIGQYDYDITKGPNPDYLCLIKCRQEVCEKLNLDIKDVELSMGMSSDFAHAIELGATTVRVGSTIFGARPPKNS</sequence>
<dbReference type="NCBIfam" id="TIGR00044">
    <property type="entry name" value="YggS family pyridoxal phosphate-dependent enzyme"/>
    <property type="match status" value="1"/>
</dbReference>
<comment type="function">
    <text evidence="2">Pyridoxal 5'-phosphate (PLP)-binding protein, which may be involved in intracellular homeostatic regulation of pyridoxal 5'-phosphate (PLP), the active form of vitamin B6.</text>
</comment>
<dbReference type="Gene3D" id="3.20.20.10">
    <property type="entry name" value="Alanine racemase"/>
    <property type="match status" value="1"/>
</dbReference>
<dbReference type="OrthoDB" id="10264196at2759"/>
<accession>Q2F662</accession>
<dbReference type="KEGG" id="bmor:693086"/>
<evidence type="ECO:0000313" key="6">
    <source>
        <dbReference type="EMBL" id="ABD36155.1"/>
    </source>
</evidence>
<evidence type="ECO:0000256" key="1">
    <source>
        <dbReference type="ARBA" id="ARBA00022898"/>
    </source>
</evidence>
<evidence type="ECO:0000256" key="3">
    <source>
        <dbReference type="PIRSR" id="PIRSR004848-1"/>
    </source>
</evidence>
<dbReference type="InterPro" id="IPR011078">
    <property type="entry name" value="PyrdxlP_homeostasis"/>
</dbReference>
<keyword evidence="1 2" id="KW-0663">Pyridoxal phosphate</keyword>
<dbReference type="GO" id="GO:0030170">
    <property type="term" value="F:pyridoxal phosphate binding"/>
    <property type="evidence" value="ECO:0007669"/>
    <property type="project" value="UniProtKB-UniRule"/>
</dbReference>
<comment type="cofactor">
    <cofactor evidence="3">
        <name>pyridoxal 5'-phosphate</name>
        <dbReference type="ChEBI" id="CHEBI:597326"/>
    </cofactor>
</comment>
<dbReference type="EnsemblMetazoa" id="NM_001046839.1">
    <property type="protein sequence ID" value="NP_001040304.1"/>
    <property type="gene ID" value="LOC693086"/>
</dbReference>
<dbReference type="PIRSF" id="PIRSF004848">
    <property type="entry name" value="YBL036c_PLPDEIII"/>
    <property type="match status" value="1"/>
</dbReference>
<reference evidence="8" key="2">
    <citation type="journal article" date="2008" name="Insect Biochem. Mol. Biol.">
        <title>The genome of a lepidopteran model insect, the silkworm Bombyx mori.</title>
        <authorList>
            <consortium name="International Silkworm Genome Consortium"/>
        </authorList>
    </citation>
    <scope>NUCLEOTIDE SEQUENCE [LARGE SCALE GENOMIC DNA]</scope>
    <source>
        <strain evidence="8">p50T</strain>
    </source>
</reference>
<dbReference type="InterPro" id="IPR029066">
    <property type="entry name" value="PLP-binding_barrel"/>
</dbReference>
<dbReference type="HAMAP" id="MF_02087">
    <property type="entry name" value="PLP_homeostasis"/>
    <property type="match status" value="1"/>
</dbReference>
<proteinExistence type="evidence at transcript level"/>
<dbReference type="PANTHER" id="PTHR10146">
    <property type="entry name" value="PROLINE SYNTHETASE CO-TRANSCRIBED BACTERIAL HOMOLOG PROTEIN"/>
    <property type="match status" value="1"/>
</dbReference>
<reference evidence="6" key="1">
    <citation type="submission" date="2005-11" db="EMBL/GenBank/DDBJ databases">
        <title>Blast silkworm EST database for functional genes.</title>
        <authorList>
            <person name="Niu B.L."/>
            <person name="Meng Z.Q."/>
            <person name="Weng H.B."/>
            <person name="Shen W.F."/>
            <person name="He L.H."/>
            <person name="Zheng K.F."/>
            <person name="Ye S.T."/>
            <person name="Lin T.B."/>
            <person name="Chen J.E."/>
        </authorList>
    </citation>
    <scope>NUCLEOTIDE SEQUENCE</scope>
</reference>
<evidence type="ECO:0000256" key="4">
    <source>
        <dbReference type="RuleBase" id="RU004514"/>
    </source>
</evidence>
<name>Q2F662_BOMMO</name>
<evidence type="ECO:0000256" key="2">
    <source>
        <dbReference type="HAMAP-Rule" id="MF_03225"/>
    </source>
</evidence>
<comment type="similarity">
    <text evidence="2 4">Belongs to the pyridoxal phosphate-binding protein YggS/PROSC family.</text>
</comment>